<dbReference type="RefSeq" id="WP_058264885.1">
    <property type="nucleotide sequence ID" value="NZ_FMYN01000001.1"/>
</dbReference>
<dbReference type="EMBL" id="LNQL01000001">
    <property type="protein sequence ID" value="KSU50847.1"/>
    <property type="molecule type" value="Genomic_DNA"/>
</dbReference>
<sequence length="371" mass="43113">MIDINNIQIKQSGETVCLTWKGTSNVRLFLNGIPCFIQNSNTYQTDVLSLYEPLSFELIDSDSKTRIVTALVSSTDDLFWNRKMTVLIQQNHVVRLLWGEIPEVSHYTIFQDGHRLGQTTIPEWQGTIDPEQFTRFEIRVLRPISRKSMPFARIIKTFARVTNQIKQEQDREREFEQFVLYFSLYPLSASHTKISSYRLRVLTFIAPPILMNPNPFSPHRYFEGDARQYSPFSKEYRTFTEVLTCNGETTHQLSKQANPTRSFDARHQLYREDVASTQQVYLSHQSPTRYTLHHSVGNPLVVSPNIDYEITVTHRSNLWRIAGTHLQSPHHEVYLDEGDDCFETIHQAHDLGLSFLGDPLPSCHWLHVTNQ</sequence>
<evidence type="ECO:0000313" key="1">
    <source>
        <dbReference type="EMBL" id="KSU50847.1"/>
    </source>
</evidence>
<protein>
    <recommendedName>
        <fullName evidence="3">DUF3238 domain-containing protein</fullName>
    </recommendedName>
</protein>
<comment type="caution">
    <text evidence="1">The sequence shown here is derived from an EMBL/GenBank/DDBJ whole genome shotgun (WGS) entry which is preliminary data.</text>
</comment>
<dbReference type="AlphaFoldDB" id="A0A0V8GL51"/>
<name>A0A0V8GL51_9BACL</name>
<accession>A0A0V8GL51</accession>
<dbReference type="Proteomes" id="UP000053797">
    <property type="component" value="Unassembled WGS sequence"/>
</dbReference>
<dbReference type="OrthoDB" id="2444319at2"/>
<reference evidence="1 2" key="1">
    <citation type="journal article" date="2015" name="Int. J. Syst. Evol. Microbiol.">
        <title>Exiguobacterium enclense sp. nov., isolated from sediment.</title>
        <authorList>
            <person name="Dastager S.G."/>
            <person name="Mawlankar R."/>
            <person name="Sonalkar V.V."/>
            <person name="Thorat M.N."/>
            <person name="Mual P."/>
            <person name="Verma A."/>
            <person name="Krishnamurthi S."/>
            <person name="Tang S.K."/>
            <person name="Li W.J."/>
        </authorList>
    </citation>
    <scope>NUCLEOTIDE SEQUENCE [LARGE SCALE GENOMIC DNA]</scope>
    <source>
        <strain evidence="1 2">NIO-1109</strain>
    </source>
</reference>
<organism evidence="1 2">
    <name type="scientific">Exiguobacterium indicum</name>
    <dbReference type="NCBI Taxonomy" id="296995"/>
    <lineage>
        <taxon>Bacteria</taxon>
        <taxon>Bacillati</taxon>
        <taxon>Bacillota</taxon>
        <taxon>Bacilli</taxon>
        <taxon>Bacillales</taxon>
        <taxon>Bacillales Family XII. Incertae Sedis</taxon>
        <taxon>Exiguobacterium</taxon>
    </lineage>
</organism>
<gene>
    <name evidence="1" type="ORF">AS033_05565</name>
</gene>
<evidence type="ECO:0008006" key="3">
    <source>
        <dbReference type="Google" id="ProtNLM"/>
    </source>
</evidence>
<proteinExistence type="predicted"/>
<evidence type="ECO:0000313" key="2">
    <source>
        <dbReference type="Proteomes" id="UP000053797"/>
    </source>
</evidence>